<dbReference type="EMBL" id="LKAM01000009">
    <property type="protein sequence ID" value="KUM46833.1"/>
    <property type="molecule type" value="Genomic_DNA"/>
</dbReference>
<geneLocation type="mitochondrion" evidence="1"/>
<proteinExistence type="predicted"/>
<evidence type="ECO:0000313" key="1">
    <source>
        <dbReference type="EMBL" id="KUM46833.1"/>
    </source>
</evidence>
<sequence length="97" mass="11006">MGLDACPQRMKRIGLDRRLPTKKGIFDLPWSGKMEEEESIPSGTYRAFLSFSVLNILPLKRFPICLPLLITLAGPPRNLLWLVGAWMSRVRLDLLGL</sequence>
<keyword evidence="1" id="KW-0496">Mitochondrion</keyword>
<protein>
    <submittedName>
        <fullName evidence="1">Uncharacterized protein</fullName>
    </submittedName>
</protein>
<organism evidence="1">
    <name type="scientific">Picea glauca</name>
    <name type="common">White spruce</name>
    <name type="synonym">Pinus glauca</name>
    <dbReference type="NCBI Taxonomy" id="3330"/>
    <lineage>
        <taxon>Eukaryota</taxon>
        <taxon>Viridiplantae</taxon>
        <taxon>Streptophyta</taxon>
        <taxon>Embryophyta</taxon>
        <taxon>Tracheophyta</taxon>
        <taxon>Spermatophyta</taxon>
        <taxon>Pinopsida</taxon>
        <taxon>Pinidae</taxon>
        <taxon>Conifers I</taxon>
        <taxon>Pinales</taxon>
        <taxon>Pinaceae</taxon>
        <taxon>Picea</taxon>
    </lineage>
</organism>
<dbReference type="AlphaFoldDB" id="A0A117NGI4"/>
<gene>
    <name evidence="1" type="ORF">ABT39_MTgene6288</name>
</gene>
<reference evidence="1" key="1">
    <citation type="journal article" date="2015" name="Genome Biol. Evol.">
        <title>Organellar Genomes of White Spruce (Picea glauca): Assembly and Annotation.</title>
        <authorList>
            <person name="Jackman S.D."/>
            <person name="Warren R.L."/>
            <person name="Gibb E.A."/>
            <person name="Vandervalk B.P."/>
            <person name="Mohamadi H."/>
            <person name="Chu J."/>
            <person name="Raymond A."/>
            <person name="Pleasance S."/>
            <person name="Coope R."/>
            <person name="Wildung M.R."/>
            <person name="Ritland C.E."/>
            <person name="Bousquet J."/>
            <person name="Jones S.J."/>
            <person name="Bohlmann J."/>
            <person name="Birol I."/>
        </authorList>
    </citation>
    <scope>NUCLEOTIDE SEQUENCE [LARGE SCALE GENOMIC DNA]</scope>
    <source>
        <tissue evidence="1">Flushing bud</tissue>
    </source>
</reference>
<accession>A0A117NGI4</accession>
<name>A0A117NGI4_PICGL</name>
<comment type="caution">
    <text evidence="1">The sequence shown here is derived from an EMBL/GenBank/DDBJ whole genome shotgun (WGS) entry which is preliminary data.</text>
</comment>